<dbReference type="InterPro" id="IPR012337">
    <property type="entry name" value="RNaseH-like_sf"/>
</dbReference>
<evidence type="ECO:0000256" key="7">
    <source>
        <dbReference type="ARBA" id="ARBA00022723"/>
    </source>
</evidence>
<evidence type="ECO:0000256" key="8">
    <source>
        <dbReference type="ARBA" id="ARBA00022759"/>
    </source>
</evidence>
<dbReference type="InterPro" id="IPR037056">
    <property type="entry name" value="RNase_H1_N_sf"/>
</dbReference>
<comment type="cofactor">
    <cofactor evidence="12">
        <name>Mn(2+)</name>
        <dbReference type="ChEBI" id="CHEBI:29035"/>
    </cofactor>
    <cofactor evidence="12">
        <name>Mg(2+)</name>
        <dbReference type="ChEBI" id="CHEBI:18420"/>
    </cofactor>
    <text evidence="12">Binds 2 metal ions per subunit. Manganese or magnesium.</text>
</comment>
<accession>A0A1M6DDR7</accession>
<comment type="catalytic activity">
    <reaction evidence="11">
        <text>Endonucleolytic cleavage to 5'-phosphomonoester.</text>
        <dbReference type="EC" id="3.1.26.4"/>
    </reaction>
</comment>
<comment type="similarity">
    <text evidence="3 11">Belongs to the RNase H family.</text>
</comment>
<evidence type="ECO:0000256" key="6">
    <source>
        <dbReference type="ARBA" id="ARBA00022722"/>
    </source>
</evidence>
<keyword evidence="8 11" id="KW-0255">Endonuclease</keyword>
<dbReference type="Pfam" id="PF01693">
    <property type="entry name" value="Cauli_VI"/>
    <property type="match status" value="1"/>
</dbReference>
<sequence length="229" mass="25890">MKEESCSELQNIYTFAPDMGKDKFYVVWAGVNPGVYTSWTDCQLQTKGYEGAKYKSFETREEAEKAFASSPYEYIKRASTAASAPKRDADAPLPACVVENSLAVDAACSGNPGAMEYRGVHVASRQEVFHFGPVYGTNNIGEFLAIVHGLALLKQKGFDMPIYSDSVNAINWIKQKKCKTKLPREPKTEELFKLIERAEKWLRENTYTTQIMKWETKQWGEIPADFGRK</sequence>
<evidence type="ECO:0000256" key="2">
    <source>
        <dbReference type="ARBA" id="ARBA00004065"/>
    </source>
</evidence>
<comment type="cofactor">
    <cofactor evidence="1">
        <name>Mg(2+)</name>
        <dbReference type="ChEBI" id="CHEBI:18420"/>
    </cofactor>
</comment>
<dbReference type="SUPFAM" id="SSF55658">
    <property type="entry name" value="L9 N-domain-like"/>
    <property type="match status" value="1"/>
</dbReference>
<dbReference type="eggNOG" id="COG3341">
    <property type="taxonomic scope" value="Bacteria"/>
</dbReference>
<keyword evidence="9 11" id="KW-0378">Hydrolase</keyword>
<dbReference type="InterPro" id="IPR011320">
    <property type="entry name" value="RNase_H1_N"/>
</dbReference>
<proteinExistence type="inferred from homology"/>
<dbReference type="PROSITE" id="PS50879">
    <property type="entry name" value="RNASE_H_1"/>
    <property type="match status" value="1"/>
</dbReference>
<name>A0A1M6DDR7_9BACE</name>
<feature type="domain" description="RNase H type-1" evidence="13">
    <location>
        <begin position="96"/>
        <end position="229"/>
    </location>
</feature>
<dbReference type="InterPro" id="IPR017290">
    <property type="entry name" value="RNase_H_bac"/>
</dbReference>
<dbReference type="EMBL" id="FQZN01000006">
    <property type="protein sequence ID" value="SHI71305.1"/>
    <property type="molecule type" value="Genomic_DNA"/>
</dbReference>
<dbReference type="GO" id="GO:0046872">
    <property type="term" value="F:metal ion binding"/>
    <property type="evidence" value="ECO:0007669"/>
    <property type="project" value="UniProtKB-KW"/>
</dbReference>
<dbReference type="Gene3D" id="3.30.420.10">
    <property type="entry name" value="Ribonuclease H-like superfamily/Ribonuclease H"/>
    <property type="match status" value="1"/>
</dbReference>
<feature type="binding site" evidence="12">
    <location>
        <position position="165"/>
    </location>
    <ligand>
        <name>Mg(2+)</name>
        <dbReference type="ChEBI" id="CHEBI:18420"/>
        <label>2</label>
    </ligand>
</feature>
<evidence type="ECO:0000259" key="13">
    <source>
        <dbReference type="PROSITE" id="PS50879"/>
    </source>
</evidence>
<dbReference type="eggNOG" id="COG0328">
    <property type="taxonomic scope" value="Bacteria"/>
</dbReference>
<feature type="binding site" evidence="12">
    <location>
        <position position="105"/>
    </location>
    <ligand>
        <name>Mg(2+)</name>
        <dbReference type="ChEBI" id="CHEBI:18420"/>
        <label>1</label>
    </ligand>
</feature>
<dbReference type="FunFam" id="3.40.970.10:FF:000002">
    <property type="entry name" value="Ribonuclease H"/>
    <property type="match status" value="1"/>
</dbReference>
<evidence type="ECO:0000256" key="12">
    <source>
        <dbReference type="PIRSR" id="PIRSR037839-1"/>
    </source>
</evidence>
<evidence type="ECO:0000256" key="1">
    <source>
        <dbReference type="ARBA" id="ARBA00001946"/>
    </source>
</evidence>
<evidence type="ECO:0000256" key="11">
    <source>
        <dbReference type="PIRNR" id="PIRNR037839"/>
    </source>
</evidence>
<dbReference type="SUPFAM" id="SSF53098">
    <property type="entry name" value="Ribonuclease H-like"/>
    <property type="match status" value="1"/>
</dbReference>
<evidence type="ECO:0000313" key="14">
    <source>
        <dbReference type="EMBL" id="SHI71305.1"/>
    </source>
</evidence>
<comment type="function">
    <text evidence="2 11">Endonuclease that specifically degrades the RNA of RNA-DNA hybrids.</text>
</comment>
<keyword evidence="12" id="KW-0464">Manganese</keyword>
<dbReference type="Gene3D" id="3.40.970.10">
    <property type="entry name" value="Ribonuclease H1, N-terminal domain"/>
    <property type="match status" value="1"/>
</dbReference>
<dbReference type="InterPro" id="IPR036397">
    <property type="entry name" value="RNaseH_sf"/>
</dbReference>
<dbReference type="GO" id="GO:0005737">
    <property type="term" value="C:cytoplasm"/>
    <property type="evidence" value="ECO:0007669"/>
    <property type="project" value="UniProtKB-SubCell"/>
</dbReference>
<dbReference type="Pfam" id="PF00075">
    <property type="entry name" value="RNase_H"/>
    <property type="match status" value="1"/>
</dbReference>
<comment type="subcellular location">
    <subcellularLocation>
        <location evidence="11">Cytoplasm</location>
    </subcellularLocation>
</comment>
<reference evidence="15" key="1">
    <citation type="submission" date="2016-11" db="EMBL/GenBank/DDBJ databases">
        <authorList>
            <person name="Varghese N."/>
            <person name="Submissions S."/>
        </authorList>
    </citation>
    <scope>NUCLEOTIDE SEQUENCE [LARGE SCALE GENOMIC DNA]</scope>
    <source>
        <strain evidence="15">DSM 26884</strain>
    </source>
</reference>
<dbReference type="GO" id="GO:0003676">
    <property type="term" value="F:nucleic acid binding"/>
    <property type="evidence" value="ECO:0007669"/>
    <property type="project" value="UniProtKB-UniRule"/>
</dbReference>
<dbReference type="AlphaFoldDB" id="A0A1M6DDR7"/>
<evidence type="ECO:0000256" key="10">
    <source>
        <dbReference type="ARBA" id="ARBA00022842"/>
    </source>
</evidence>
<evidence type="ECO:0000256" key="4">
    <source>
        <dbReference type="ARBA" id="ARBA00012180"/>
    </source>
</evidence>
<keyword evidence="10 11" id="KW-0460">Magnesium</keyword>
<feature type="binding site" evidence="12">
    <location>
        <position position="225"/>
    </location>
    <ligand>
        <name>Mg(2+)</name>
        <dbReference type="ChEBI" id="CHEBI:18420"/>
        <label>1</label>
    </ligand>
</feature>
<dbReference type="InterPro" id="IPR009027">
    <property type="entry name" value="Ribosomal_bL9/RNase_H1_N"/>
</dbReference>
<evidence type="ECO:0000256" key="9">
    <source>
        <dbReference type="ARBA" id="ARBA00022801"/>
    </source>
</evidence>
<evidence type="ECO:0000256" key="5">
    <source>
        <dbReference type="ARBA" id="ARBA00017721"/>
    </source>
</evidence>
<dbReference type="Proteomes" id="UP000184192">
    <property type="component" value="Unassembled WGS sequence"/>
</dbReference>
<keyword evidence="15" id="KW-1185">Reference proteome</keyword>
<keyword evidence="11" id="KW-0963">Cytoplasm</keyword>
<feature type="binding site" evidence="12">
    <location>
        <position position="142"/>
    </location>
    <ligand>
        <name>Mg(2+)</name>
        <dbReference type="ChEBI" id="CHEBI:18420"/>
        <label>2</label>
    </ligand>
</feature>
<keyword evidence="7 11" id="KW-0479">Metal-binding</keyword>
<dbReference type="GO" id="GO:0004523">
    <property type="term" value="F:RNA-DNA hybrid ribonuclease activity"/>
    <property type="evidence" value="ECO:0007669"/>
    <property type="project" value="UniProtKB-UniRule"/>
</dbReference>
<dbReference type="InterPro" id="IPR002156">
    <property type="entry name" value="RNaseH_domain"/>
</dbReference>
<evidence type="ECO:0000313" key="15">
    <source>
        <dbReference type="Proteomes" id="UP000184192"/>
    </source>
</evidence>
<keyword evidence="6 11" id="KW-0540">Nuclease</keyword>
<dbReference type="PIRSF" id="PIRSF037839">
    <property type="entry name" value="Ribonuclease_H"/>
    <property type="match status" value="1"/>
</dbReference>
<dbReference type="EC" id="3.1.26.4" evidence="4 11"/>
<gene>
    <name evidence="14" type="ORF">SAMN05444350_10697</name>
</gene>
<organism evidence="14 15">
    <name type="scientific">Bacteroides stercorirosoris</name>
    <dbReference type="NCBI Taxonomy" id="871324"/>
    <lineage>
        <taxon>Bacteria</taxon>
        <taxon>Pseudomonadati</taxon>
        <taxon>Bacteroidota</taxon>
        <taxon>Bacteroidia</taxon>
        <taxon>Bacteroidales</taxon>
        <taxon>Bacteroidaceae</taxon>
        <taxon>Bacteroides</taxon>
    </lineage>
</organism>
<protein>
    <recommendedName>
        <fullName evidence="5 11">Ribonuclease H</fullName>
        <ecNumber evidence="4 11">3.1.26.4</ecNumber>
    </recommendedName>
</protein>
<evidence type="ECO:0000256" key="3">
    <source>
        <dbReference type="ARBA" id="ARBA00005300"/>
    </source>
</evidence>